<dbReference type="Pfam" id="PF00535">
    <property type="entry name" value="Glycos_transf_2"/>
    <property type="match status" value="1"/>
</dbReference>
<evidence type="ECO:0000313" key="3">
    <source>
        <dbReference type="Proteomes" id="UP001273768"/>
    </source>
</evidence>
<proteinExistence type="predicted"/>
<dbReference type="RefSeq" id="WP_317296211.1">
    <property type="nucleotide sequence ID" value="NZ_JABFFQ010000005.1"/>
</dbReference>
<evidence type="ECO:0000259" key="1">
    <source>
        <dbReference type="Pfam" id="PF00535"/>
    </source>
</evidence>
<reference evidence="2 3" key="1">
    <citation type="submission" date="2020-05" db="EMBL/GenBank/DDBJ databases">
        <title>Isolation and characterization of methanoarchaea from a cold seep at offshore SW Taiwan.</title>
        <authorList>
            <person name="Chen Y.-W."/>
            <person name="Chen S.-C."/>
            <person name="Lai M.-C."/>
        </authorList>
    </citation>
    <scope>NUCLEOTIDE SEQUENCE [LARGE SCALE GENOMIC DNA]</scope>
    <source>
        <strain evidence="2 3">YWC-01</strain>
    </source>
</reference>
<dbReference type="EMBL" id="JABFFQ010000005">
    <property type="protein sequence ID" value="MDV4343030.1"/>
    <property type="molecule type" value="Genomic_DNA"/>
</dbReference>
<dbReference type="CDD" id="cd00761">
    <property type="entry name" value="Glyco_tranf_GTA_type"/>
    <property type="match status" value="1"/>
</dbReference>
<name>A0ABU3Z361_9EURY</name>
<protein>
    <submittedName>
        <fullName evidence="2">Glycosyltransferase family 2 protein</fullName>
    </submittedName>
</protein>
<feature type="domain" description="Glycosyltransferase 2-like" evidence="1">
    <location>
        <begin position="5"/>
        <end position="132"/>
    </location>
</feature>
<dbReference type="SUPFAM" id="SSF53448">
    <property type="entry name" value="Nucleotide-diphospho-sugar transferases"/>
    <property type="match status" value="1"/>
</dbReference>
<accession>A0ABU3Z361</accession>
<evidence type="ECO:0000313" key="2">
    <source>
        <dbReference type="EMBL" id="MDV4343030.1"/>
    </source>
</evidence>
<dbReference type="InterPro" id="IPR029044">
    <property type="entry name" value="Nucleotide-diphossugar_trans"/>
</dbReference>
<dbReference type="Gene3D" id="3.90.550.10">
    <property type="entry name" value="Spore Coat Polysaccharide Biosynthesis Protein SpsA, Chain A"/>
    <property type="match status" value="1"/>
</dbReference>
<sequence length="360" mass="40794">MPAVSVVIPLYNKGPYIARALNSVLTQTFQDFEVIVVDDGSTDDGAEIVREFTDPRIKLIQQENQGVSAARNRGIEASLADLIAFLDADDEWLPRFLETTSRLKDRFPSAGAYATAVNTSYKGIIKRSRYRSVPSPNWEGLITDYFRSAVFGDSILLSSSVAIPRDILLEMSGFIIGEKWGEDLDLWGRIALKYSIGFSTSYCSIIHVTSENLEKIRGRATATRENPFIKSAGTIIESEQSTFTDRCYLMLYLDKIIMESALYNVIIGEKHYSKEILSKCMSNTFVLTRVFLNTWYMISGCITNRDNKIFEKSPLIILLYLLPFEARMLASIMEFKRSLRNKSLKRFLDGVTHSLRSRSL</sequence>
<gene>
    <name evidence="2" type="ORF">HL657_07545</name>
</gene>
<organism evidence="2 3">
    <name type="scientific">Methanoculleus nereidis</name>
    <dbReference type="NCBI Taxonomy" id="2735141"/>
    <lineage>
        <taxon>Archaea</taxon>
        <taxon>Methanobacteriati</taxon>
        <taxon>Methanobacteriota</taxon>
        <taxon>Stenosarchaea group</taxon>
        <taxon>Methanomicrobia</taxon>
        <taxon>Methanomicrobiales</taxon>
        <taxon>Methanomicrobiaceae</taxon>
        <taxon>Methanoculleus</taxon>
    </lineage>
</organism>
<comment type="caution">
    <text evidence="2">The sequence shown here is derived from an EMBL/GenBank/DDBJ whole genome shotgun (WGS) entry which is preliminary data.</text>
</comment>
<dbReference type="PANTHER" id="PTHR22916">
    <property type="entry name" value="GLYCOSYLTRANSFERASE"/>
    <property type="match status" value="1"/>
</dbReference>
<dbReference type="PANTHER" id="PTHR22916:SF3">
    <property type="entry name" value="UDP-GLCNAC:BETAGAL BETA-1,3-N-ACETYLGLUCOSAMINYLTRANSFERASE-LIKE PROTEIN 1"/>
    <property type="match status" value="1"/>
</dbReference>
<keyword evidence="3" id="KW-1185">Reference proteome</keyword>
<dbReference type="Proteomes" id="UP001273768">
    <property type="component" value="Unassembled WGS sequence"/>
</dbReference>
<dbReference type="InterPro" id="IPR001173">
    <property type="entry name" value="Glyco_trans_2-like"/>
</dbReference>